<gene>
    <name evidence="3" type="ORF">HINF_LOCUS10648</name>
    <name evidence="1" type="ORF">HINF_LOCUS63164</name>
    <name evidence="2" type="ORF">HINF_LOCUS9549</name>
</gene>
<sequence length="135" mass="15957">MNPPQNLNFMIVKQSIANADDNKKLRNRARQMRAEAPILFVPLRDTMFPPIYGGFYQYEPFEQLYFTSSEVRKQHGKLIFERVCNYLRLLAAKGFYPRGYLEEQIIILQNITTRPGHRRKHITCTEIFIQAAVKY</sequence>
<accession>A0AA86V0C5</accession>
<protein>
    <submittedName>
        <fullName evidence="1">Uncharacterized protein</fullName>
    </submittedName>
</protein>
<dbReference type="EMBL" id="CAXDID020000023">
    <property type="protein sequence ID" value="CAL5989002.1"/>
    <property type="molecule type" value="Genomic_DNA"/>
</dbReference>
<dbReference type="AlphaFoldDB" id="A0AA86V0C5"/>
<evidence type="ECO:0000313" key="1">
    <source>
        <dbReference type="EMBL" id="CAI9975519.1"/>
    </source>
</evidence>
<organism evidence="1">
    <name type="scientific">Hexamita inflata</name>
    <dbReference type="NCBI Taxonomy" id="28002"/>
    <lineage>
        <taxon>Eukaryota</taxon>
        <taxon>Metamonada</taxon>
        <taxon>Diplomonadida</taxon>
        <taxon>Hexamitidae</taxon>
        <taxon>Hexamitinae</taxon>
        <taxon>Hexamita</taxon>
    </lineage>
</organism>
<dbReference type="Proteomes" id="UP001642409">
    <property type="component" value="Unassembled WGS sequence"/>
</dbReference>
<keyword evidence="4" id="KW-1185">Reference proteome</keyword>
<evidence type="ECO:0000313" key="2">
    <source>
        <dbReference type="EMBL" id="CAL5986722.1"/>
    </source>
</evidence>
<evidence type="ECO:0000313" key="3">
    <source>
        <dbReference type="EMBL" id="CAL5989002.1"/>
    </source>
</evidence>
<proteinExistence type="predicted"/>
<comment type="caution">
    <text evidence="1">The sequence shown here is derived from an EMBL/GenBank/DDBJ whole genome shotgun (WGS) entry which is preliminary data.</text>
</comment>
<reference evidence="1" key="1">
    <citation type="submission" date="2023-06" db="EMBL/GenBank/DDBJ databases">
        <authorList>
            <person name="Kurt Z."/>
        </authorList>
    </citation>
    <scope>NUCLEOTIDE SEQUENCE</scope>
</reference>
<dbReference type="EMBL" id="CAXDID020000020">
    <property type="protein sequence ID" value="CAL5986722.1"/>
    <property type="molecule type" value="Genomic_DNA"/>
</dbReference>
<dbReference type="EMBL" id="CATOUU010001169">
    <property type="protein sequence ID" value="CAI9975519.1"/>
    <property type="molecule type" value="Genomic_DNA"/>
</dbReference>
<reference evidence="2 4" key="2">
    <citation type="submission" date="2024-07" db="EMBL/GenBank/DDBJ databases">
        <authorList>
            <person name="Akdeniz Z."/>
        </authorList>
    </citation>
    <scope>NUCLEOTIDE SEQUENCE [LARGE SCALE GENOMIC DNA]</scope>
</reference>
<evidence type="ECO:0000313" key="4">
    <source>
        <dbReference type="Proteomes" id="UP001642409"/>
    </source>
</evidence>
<name>A0AA86V0C5_9EUKA</name>